<organism evidence="1 2">
    <name type="scientific">Podospora didyma</name>
    <dbReference type="NCBI Taxonomy" id="330526"/>
    <lineage>
        <taxon>Eukaryota</taxon>
        <taxon>Fungi</taxon>
        <taxon>Dikarya</taxon>
        <taxon>Ascomycota</taxon>
        <taxon>Pezizomycotina</taxon>
        <taxon>Sordariomycetes</taxon>
        <taxon>Sordariomycetidae</taxon>
        <taxon>Sordariales</taxon>
        <taxon>Podosporaceae</taxon>
        <taxon>Podospora</taxon>
    </lineage>
</organism>
<protein>
    <submittedName>
        <fullName evidence="1">Uncharacterized protein</fullName>
    </submittedName>
</protein>
<sequence>MARLRIVRPVPSRNKRAGTPYLATPIPITHPPITGPFHLPPFPRLPERTRCSALRQSACGNKTQLHFILPNAHVAGDLSSSDHFGRICFTCARWYIQGRHNTRPFCDTINRLPYLTTGACPSTSLVSFPFSFFLLPTPAASRFSTPAPFTVLPVCPSSLARILFLSCDSASIAAQPTNLGLQKLYLVPAGGLMQVVPGQLPHVAPRLNQAAKSAELLSNSGASTSWASHTTSPTYRD</sequence>
<dbReference type="AlphaFoldDB" id="A0AAE0NP04"/>
<dbReference type="Proteomes" id="UP001285441">
    <property type="component" value="Unassembled WGS sequence"/>
</dbReference>
<name>A0AAE0NP04_9PEZI</name>
<evidence type="ECO:0000313" key="2">
    <source>
        <dbReference type="Proteomes" id="UP001285441"/>
    </source>
</evidence>
<reference evidence="1" key="1">
    <citation type="journal article" date="2023" name="Mol. Phylogenet. Evol.">
        <title>Genome-scale phylogeny and comparative genomics of the fungal order Sordariales.</title>
        <authorList>
            <person name="Hensen N."/>
            <person name="Bonometti L."/>
            <person name="Westerberg I."/>
            <person name="Brannstrom I.O."/>
            <person name="Guillou S."/>
            <person name="Cros-Aarteil S."/>
            <person name="Calhoun S."/>
            <person name="Haridas S."/>
            <person name="Kuo A."/>
            <person name="Mondo S."/>
            <person name="Pangilinan J."/>
            <person name="Riley R."/>
            <person name="LaButti K."/>
            <person name="Andreopoulos B."/>
            <person name="Lipzen A."/>
            <person name="Chen C."/>
            <person name="Yan M."/>
            <person name="Daum C."/>
            <person name="Ng V."/>
            <person name="Clum A."/>
            <person name="Steindorff A."/>
            <person name="Ohm R.A."/>
            <person name="Martin F."/>
            <person name="Silar P."/>
            <person name="Natvig D.O."/>
            <person name="Lalanne C."/>
            <person name="Gautier V."/>
            <person name="Ament-Velasquez S.L."/>
            <person name="Kruys A."/>
            <person name="Hutchinson M.I."/>
            <person name="Powell A.J."/>
            <person name="Barry K."/>
            <person name="Miller A.N."/>
            <person name="Grigoriev I.V."/>
            <person name="Debuchy R."/>
            <person name="Gladieux P."/>
            <person name="Hiltunen Thoren M."/>
            <person name="Johannesson H."/>
        </authorList>
    </citation>
    <scope>NUCLEOTIDE SEQUENCE</scope>
    <source>
        <strain evidence="1">CBS 232.78</strain>
    </source>
</reference>
<reference evidence="1" key="2">
    <citation type="submission" date="2023-06" db="EMBL/GenBank/DDBJ databases">
        <authorList>
            <consortium name="Lawrence Berkeley National Laboratory"/>
            <person name="Haridas S."/>
            <person name="Hensen N."/>
            <person name="Bonometti L."/>
            <person name="Westerberg I."/>
            <person name="Brannstrom I.O."/>
            <person name="Guillou S."/>
            <person name="Cros-Aarteil S."/>
            <person name="Calhoun S."/>
            <person name="Kuo A."/>
            <person name="Mondo S."/>
            <person name="Pangilinan J."/>
            <person name="Riley R."/>
            <person name="LaButti K."/>
            <person name="Andreopoulos B."/>
            <person name="Lipzen A."/>
            <person name="Chen C."/>
            <person name="Yanf M."/>
            <person name="Daum C."/>
            <person name="Ng V."/>
            <person name="Clum A."/>
            <person name="Steindorff A."/>
            <person name="Ohm R."/>
            <person name="Martin F."/>
            <person name="Silar P."/>
            <person name="Natvig D."/>
            <person name="Lalanne C."/>
            <person name="Gautier V."/>
            <person name="Ament-velasquez S.L."/>
            <person name="Kruys A."/>
            <person name="Hutchinson M.I."/>
            <person name="Powell A.J."/>
            <person name="Barry K."/>
            <person name="Miller A.N."/>
            <person name="Grigoriev I.V."/>
            <person name="Debuchy R."/>
            <person name="Gladieux P."/>
            <person name="Thoren M.H."/>
            <person name="Johannesson H."/>
        </authorList>
    </citation>
    <scope>NUCLEOTIDE SEQUENCE</scope>
    <source>
        <strain evidence="1">CBS 232.78</strain>
    </source>
</reference>
<keyword evidence="2" id="KW-1185">Reference proteome</keyword>
<evidence type="ECO:0000313" key="1">
    <source>
        <dbReference type="EMBL" id="KAK3385083.1"/>
    </source>
</evidence>
<proteinExistence type="predicted"/>
<accession>A0AAE0NP04</accession>
<dbReference type="EMBL" id="JAULSW010000004">
    <property type="protein sequence ID" value="KAK3385083.1"/>
    <property type="molecule type" value="Genomic_DNA"/>
</dbReference>
<gene>
    <name evidence="1" type="ORF">B0H63DRAFT_432795</name>
</gene>
<comment type="caution">
    <text evidence="1">The sequence shown here is derived from an EMBL/GenBank/DDBJ whole genome shotgun (WGS) entry which is preliminary data.</text>
</comment>